<dbReference type="Proteomes" id="UP001190700">
    <property type="component" value="Unassembled WGS sequence"/>
</dbReference>
<dbReference type="EMBL" id="LGRX02000044">
    <property type="protein sequence ID" value="KAK3289771.1"/>
    <property type="molecule type" value="Genomic_DNA"/>
</dbReference>
<keyword evidence="4" id="KW-1185">Reference proteome</keyword>
<evidence type="ECO:0000259" key="1">
    <source>
        <dbReference type="PROSITE" id="PS50878"/>
    </source>
</evidence>
<proteinExistence type="predicted"/>
<evidence type="ECO:0000313" key="4">
    <source>
        <dbReference type="Proteomes" id="UP001190700"/>
    </source>
</evidence>
<dbReference type="PANTHER" id="PTHR33050:SF7">
    <property type="entry name" value="RIBONUCLEASE H"/>
    <property type="match status" value="1"/>
</dbReference>
<dbReference type="InterPro" id="IPR052055">
    <property type="entry name" value="Hepadnavirus_pol/RT"/>
</dbReference>
<organism evidence="2 4">
    <name type="scientific">Cymbomonas tetramitiformis</name>
    <dbReference type="NCBI Taxonomy" id="36881"/>
    <lineage>
        <taxon>Eukaryota</taxon>
        <taxon>Viridiplantae</taxon>
        <taxon>Chlorophyta</taxon>
        <taxon>Pyramimonadophyceae</taxon>
        <taxon>Pyramimonadales</taxon>
        <taxon>Pyramimonadaceae</taxon>
        <taxon>Cymbomonas</taxon>
    </lineage>
</organism>
<name>A0AAE0BIM0_9CHLO</name>
<dbReference type="InterPro" id="IPR000477">
    <property type="entry name" value="RT_dom"/>
</dbReference>
<dbReference type="AlphaFoldDB" id="A0AAE0BIM0"/>
<dbReference type="SUPFAM" id="SSF56672">
    <property type="entry name" value="DNA/RNA polymerases"/>
    <property type="match status" value="1"/>
</dbReference>
<dbReference type="InterPro" id="IPR043502">
    <property type="entry name" value="DNA/RNA_pol_sf"/>
</dbReference>
<reference evidence="2 4" key="1">
    <citation type="journal article" date="2015" name="Genome Biol. Evol.">
        <title>Comparative Genomics of a Bacterivorous Green Alga Reveals Evolutionary Causalities and Consequences of Phago-Mixotrophic Mode of Nutrition.</title>
        <authorList>
            <person name="Burns J.A."/>
            <person name="Paasch A."/>
            <person name="Narechania A."/>
            <person name="Kim E."/>
        </authorList>
    </citation>
    <scope>NUCLEOTIDE SEQUENCE [LARGE SCALE GENOMIC DNA]</scope>
    <source>
        <strain evidence="2">PLY_AMNH</strain>
    </source>
</reference>
<feature type="domain" description="Reverse transcriptase" evidence="1">
    <location>
        <begin position="1"/>
        <end position="194"/>
    </location>
</feature>
<dbReference type="PANTHER" id="PTHR33050">
    <property type="entry name" value="REVERSE TRANSCRIPTASE DOMAIN-CONTAINING PROTEIN"/>
    <property type="match status" value="1"/>
</dbReference>
<dbReference type="Pfam" id="PF00078">
    <property type="entry name" value="RVT_1"/>
    <property type="match status" value="1"/>
</dbReference>
<dbReference type="EMBL" id="LGRX02034697">
    <property type="protein sequence ID" value="KAK3237137.1"/>
    <property type="molecule type" value="Genomic_DNA"/>
</dbReference>
<dbReference type="Gene3D" id="3.10.10.10">
    <property type="entry name" value="HIV Type 1 Reverse Transcriptase, subunit A, domain 1"/>
    <property type="match status" value="1"/>
</dbReference>
<comment type="caution">
    <text evidence="2">The sequence shown here is derived from an EMBL/GenBank/DDBJ whole genome shotgun (WGS) entry which is preliminary data.</text>
</comment>
<evidence type="ECO:0000313" key="2">
    <source>
        <dbReference type="EMBL" id="KAK3237137.1"/>
    </source>
</evidence>
<accession>A0AAE0BIM0</accession>
<dbReference type="InterPro" id="IPR043128">
    <property type="entry name" value="Rev_trsase/Diguanyl_cyclase"/>
</dbReference>
<protein>
    <recommendedName>
        <fullName evidence="1">Reverse transcriptase domain-containing protein</fullName>
    </recommendedName>
</protein>
<gene>
    <name evidence="3" type="ORF">CYMTET_2806</name>
    <name evidence="2" type="ORF">CYMTET_52766</name>
</gene>
<sequence>MQAGRIFLAGWRLPVEVIAMGMVEKVRKGKMKFRPVSDYSRPKVGGVNSRIALDPDEFSTVKEAFALLRPGYCMVKVDLENAYMSLGIVSQYWSSQCFEYDGVRYMGTRPPFGNRALSGIFMRFTRAIVAWMQAHGVQCVGYLDDFFCVLSRTAAEAEENMMLLVEFVSFLGFSVNMAKCEGPARRMEFLGILLSTDGEVCTAAIDSDRVKDVLTRANQLRAQATRGMVRRRALESLMGLLAFCSQVVCGLSLDVARGERAWISILHARRPLVLGGLVEEVEDLVVDLEVVEDLLVELEVVVDLEVVESFSLARAPA</sequence>
<dbReference type="Gene3D" id="3.30.70.270">
    <property type="match status" value="1"/>
</dbReference>
<reference evidence="2" key="2">
    <citation type="submission" date="2023-06" db="EMBL/GenBank/DDBJ databases">
        <title>Long-read-based genome assembly of the green algal bacterivore Cymbomonas tetramitiformis.</title>
        <authorList>
            <person name="Gyaltshen Y."/>
            <person name="Rozenberg A."/>
            <person name="Paasch A."/>
            <person name="Burns J.A."/>
            <person name="Warring S."/>
            <person name="Larson R."/>
            <person name="Maurer-Alcala X."/>
            <person name="Dacks J."/>
            <person name="Kim E."/>
        </authorList>
    </citation>
    <scope>NUCLEOTIDE SEQUENCE</scope>
    <source>
        <strain evidence="2">PLY_AMNH</strain>
    </source>
</reference>
<evidence type="ECO:0000313" key="3">
    <source>
        <dbReference type="EMBL" id="KAK3289771.1"/>
    </source>
</evidence>
<dbReference type="PROSITE" id="PS50878">
    <property type="entry name" value="RT_POL"/>
    <property type="match status" value="1"/>
</dbReference>